<dbReference type="Gene3D" id="2.10.70.10">
    <property type="entry name" value="Complement Module, domain 1"/>
    <property type="match status" value="1"/>
</dbReference>
<keyword evidence="9" id="KW-0804">Transcription</keyword>
<dbReference type="PROSITE" id="PS51968">
    <property type="entry name" value="GRH_CP2_DB"/>
    <property type="match status" value="1"/>
</dbReference>
<evidence type="ECO:0000256" key="2">
    <source>
        <dbReference type="ARBA" id="ARBA00010852"/>
    </source>
</evidence>
<dbReference type="EMBL" id="JAATIS010002524">
    <property type="protein sequence ID" value="KAG2465064.1"/>
    <property type="molecule type" value="Genomic_DNA"/>
</dbReference>
<evidence type="ECO:0000313" key="20">
    <source>
        <dbReference type="Proteomes" id="UP000886611"/>
    </source>
</evidence>
<accession>A0A8X7XCH4</accession>
<dbReference type="Pfam" id="PF25416">
    <property type="entry name" value="GRHL1_C"/>
    <property type="match status" value="1"/>
</dbReference>
<evidence type="ECO:0000259" key="16">
    <source>
        <dbReference type="PROSITE" id="PS50923"/>
    </source>
</evidence>
<dbReference type="Pfam" id="PF04516">
    <property type="entry name" value="CP2"/>
    <property type="match status" value="1"/>
</dbReference>
<dbReference type="GO" id="GO:0007155">
    <property type="term" value="P:cell adhesion"/>
    <property type="evidence" value="ECO:0007669"/>
    <property type="project" value="InterPro"/>
</dbReference>
<keyword evidence="15" id="KW-0812">Transmembrane</keyword>
<dbReference type="CDD" id="cd00033">
    <property type="entry name" value="CCP"/>
    <property type="match status" value="1"/>
</dbReference>
<feature type="region of interest" description="Disordered" evidence="14">
    <location>
        <begin position="799"/>
        <end position="820"/>
    </location>
</feature>
<dbReference type="InterPro" id="IPR007604">
    <property type="entry name" value="CP2"/>
</dbReference>
<dbReference type="InterPro" id="IPR057520">
    <property type="entry name" value="GRHL1/CP2_C"/>
</dbReference>
<dbReference type="InterPro" id="IPR016187">
    <property type="entry name" value="CTDL_fold"/>
</dbReference>
<dbReference type="AlphaFoldDB" id="A0A8X7XCH4"/>
<dbReference type="GO" id="GO:0000978">
    <property type="term" value="F:RNA polymerase II cis-regulatory region sequence-specific DNA binding"/>
    <property type="evidence" value="ECO:0007669"/>
    <property type="project" value="TreeGrafter"/>
</dbReference>
<comment type="subcellular location">
    <subcellularLocation>
        <location evidence="1 13">Nucleus</location>
    </subcellularLocation>
</comment>
<keyword evidence="7 13" id="KW-0238">DNA-binding</keyword>
<comment type="caution">
    <text evidence="12">Lacks conserved residue(s) required for the propagation of feature annotation.</text>
</comment>
<keyword evidence="10 13" id="KW-0539">Nucleus</keyword>
<feature type="non-terminal residue" evidence="19">
    <location>
        <position position="1009"/>
    </location>
</feature>
<dbReference type="Pfam" id="PF00084">
    <property type="entry name" value="Sushi"/>
    <property type="match status" value="1"/>
</dbReference>
<keyword evidence="4 12" id="KW-0768">Sushi</keyword>
<evidence type="ECO:0000256" key="10">
    <source>
        <dbReference type="ARBA" id="ARBA00023242"/>
    </source>
</evidence>
<dbReference type="GO" id="GO:0005540">
    <property type="term" value="F:hyaluronic acid binding"/>
    <property type="evidence" value="ECO:0007669"/>
    <property type="project" value="InterPro"/>
</dbReference>
<organism evidence="19 20">
    <name type="scientific">Polypterus senegalus</name>
    <name type="common">Senegal bichir</name>
    <dbReference type="NCBI Taxonomy" id="55291"/>
    <lineage>
        <taxon>Eukaryota</taxon>
        <taxon>Metazoa</taxon>
        <taxon>Chordata</taxon>
        <taxon>Craniata</taxon>
        <taxon>Vertebrata</taxon>
        <taxon>Euteleostomi</taxon>
        <taxon>Actinopterygii</taxon>
        <taxon>Polypteriformes</taxon>
        <taxon>Polypteridae</taxon>
        <taxon>Polypterus</taxon>
    </lineage>
</organism>
<dbReference type="FunFam" id="1.10.150.50:FF:000036">
    <property type="entry name" value="upstream-binding protein 1 isoform X1"/>
    <property type="match status" value="1"/>
</dbReference>
<feature type="domain" description="Grh/CP2 DB" evidence="18">
    <location>
        <begin position="61"/>
        <end position="298"/>
    </location>
</feature>
<dbReference type="Gene3D" id="3.10.100.10">
    <property type="entry name" value="Mannose-Binding Protein A, subunit A"/>
    <property type="match status" value="1"/>
</dbReference>
<feature type="region of interest" description="Disordered" evidence="14">
    <location>
        <begin position="987"/>
        <end position="1009"/>
    </location>
</feature>
<evidence type="ECO:0000256" key="1">
    <source>
        <dbReference type="ARBA" id="ARBA00004123"/>
    </source>
</evidence>
<keyword evidence="8" id="KW-1015">Disulfide bond</keyword>
<comment type="similarity">
    <text evidence="2">Belongs to the grh/CP2 family. CP2 subfamily.</text>
</comment>
<evidence type="ECO:0000256" key="13">
    <source>
        <dbReference type="PROSITE-ProRule" id="PRU01313"/>
    </source>
</evidence>
<feature type="non-terminal residue" evidence="19">
    <location>
        <position position="1"/>
    </location>
</feature>
<keyword evidence="5" id="KW-0732">Signal</keyword>
<dbReference type="InterPro" id="IPR040167">
    <property type="entry name" value="TF_CP2-like"/>
</dbReference>
<evidence type="ECO:0000256" key="15">
    <source>
        <dbReference type="SAM" id="Phobius"/>
    </source>
</evidence>
<evidence type="ECO:0000256" key="6">
    <source>
        <dbReference type="ARBA" id="ARBA00023015"/>
    </source>
</evidence>
<dbReference type="GO" id="GO:0001228">
    <property type="term" value="F:DNA-binding transcription activator activity, RNA polymerase II-specific"/>
    <property type="evidence" value="ECO:0007669"/>
    <property type="project" value="TreeGrafter"/>
</dbReference>
<proteinExistence type="inferred from homology"/>
<comment type="caution">
    <text evidence="19">The sequence shown here is derived from an EMBL/GenBank/DDBJ whole genome shotgun (WGS) entry which is preliminary data.</text>
</comment>
<keyword evidence="3" id="KW-0597">Phosphoprotein</keyword>
<dbReference type="SUPFAM" id="SSF56436">
    <property type="entry name" value="C-type lectin-like"/>
    <property type="match status" value="1"/>
</dbReference>
<feature type="compositionally biased region" description="Basic and acidic residues" evidence="14">
    <location>
        <begin position="239"/>
        <end position="263"/>
    </location>
</feature>
<evidence type="ECO:0000256" key="9">
    <source>
        <dbReference type="ARBA" id="ARBA00023163"/>
    </source>
</evidence>
<evidence type="ECO:0000259" key="17">
    <source>
        <dbReference type="PROSITE" id="PS50963"/>
    </source>
</evidence>
<dbReference type="InterPro" id="IPR016186">
    <property type="entry name" value="C-type_lectin-like/link_sf"/>
</dbReference>
<dbReference type="PANTHER" id="PTHR11037">
    <property type="entry name" value="TRANSCRIPTION FACTOR CP2"/>
    <property type="match status" value="1"/>
</dbReference>
<feature type="region of interest" description="Disordered" evidence="14">
    <location>
        <begin position="708"/>
        <end position="743"/>
    </location>
</feature>
<dbReference type="InterPro" id="IPR000538">
    <property type="entry name" value="Link_dom"/>
</dbReference>
<dbReference type="PROSITE" id="PS50923">
    <property type="entry name" value="SUSHI"/>
    <property type="match status" value="1"/>
</dbReference>
<protein>
    <recommendedName>
        <fullName evidence="11">Upstream-binding protein 1</fullName>
    </recommendedName>
</protein>
<feature type="compositionally biased region" description="Low complexity" evidence="14">
    <location>
        <begin position="997"/>
        <end position="1009"/>
    </location>
</feature>
<dbReference type="PANTHER" id="PTHR11037:SF13">
    <property type="entry name" value="UPSTREAM-BINDING PROTEIN 1"/>
    <property type="match status" value="1"/>
</dbReference>
<dbReference type="GO" id="GO:0005634">
    <property type="term" value="C:nucleus"/>
    <property type="evidence" value="ECO:0007669"/>
    <property type="project" value="UniProtKB-SubCell"/>
</dbReference>
<feature type="compositionally biased region" description="Basic and acidic residues" evidence="14">
    <location>
        <begin position="708"/>
        <end position="725"/>
    </location>
</feature>
<keyword evidence="15" id="KW-0472">Membrane</keyword>
<name>A0A8X7XCH4_POLSE</name>
<keyword evidence="6" id="KW-0805">Transcription regulation</keyword>
<sequence>MAWVLKMEDAAIESGLVHDFDASLSGIGQELGAGAYSMSDVLALPIFKQEDSALTLNSETKNPPFQYVLCASTSPAVKLHEETLTYLNQGQSYEIRMLDNRKMEELPEINNKTVKSIIRVVFHDRRLQYTEHQQLEGWKWNRPGDRLLDIDIPMSVGIIDPKTNPAQLNAAEFLWDITKRTSVFVQVHCISTEFTPRKHGGEKGVPFRIQVDTYKQNENGEHTEHLHSASCQIKVFKPKGADRKQKTDREKMEKRTAQEKEKYQPSYDTTILTECSPWPENAYVNNSSTASPAFTTSANNSYTLPDSPHLEPVPVIQYIRHNIPSDIKSEPDMAVQYVTQRMEKVGAISGHGNHLQLSPTASIQEAQQWLHKNRFASYARLFSNFSGSDLLKLTRDDLVQICGPADGIRLCNALKSRTVRPRLTIYVCQESTPTKNVAHLKGTGDVENGEHGSNNIYVYHAVYLEEMSASELTRKIASVFNFSQSQINQVYKQGPTGIHILVTDQMVFNFQDESCFVIGTLKGKVFTVESKEGSQGMNLAEAQEACRDHGARLASADDLKRAVEQCSFMACSRGWLVDATVGTTVCNGQGSGQQIIQAVDVKIERPDKTDSLHDSFCVKDKDKPCGDPPSFPHTALQGHTGFEMGDELLYVCTQGYVMANYHNAFSLQCDSCGEWYGLVQACVKDETEAHIDYEDKFPDEKSIMVTHPEDKSTTDRREGVSRKVGEEEELEDSTGRAMPEPGVPTDSPISLLSQKHLFWITSQSTPEAGEDIGTKKDVLLFVEDNQTGVKFISSEHVGAEATVSQPPELHNGTTASTDETWLDGYPVTQEAGEEVTEATDQFNQIEISKAEVPSSISSPTVQQEHTTITQVPSALLTTLRIAAVIPTLQTEGKSLLTAGGPYPTSSCPQMQDTSTLSEFKEFADKGNLTGLSGERPLATEEPCLAEQCDKARKGPIIAIALSVICLLVLTSVLAIWCHKRKQRKSSVYKMNGKDQSRQPQQMEMQQQHV</sequence>
<evidence type="ECO:0000256" key="11">
    <source>
        <dbReference type="ARBA" id="ARBA00067531"/>
    </source>
</evidence>
<evidence type="ECO:0000256" key="4">
    <source>
        <dbReference type="ARBA" id="ARBA00022659"/>
    </source>
</evidence>
<evidence type="ECO:0000256" key="14">
    <source>
        <dbReference type="SAM" id="MobiDB-lite"/>
    </source>
</evidence>
<evidence type="ECO:0000256" key="7">
    <source>
        <dbReference type="ARBA" id="ARBA00023125"/>
    </source>
</evidence>
<feature type="domain" description="Sushi" evidence="16">
    <location>
        <begin position="623"/>
        <end position="684"/>
    </location>
</feature>
<dbReference type="Gene3D" id="1.10.150.50">
    <property type="entry name" value="Transcription Factor, Ets-1"/>
    <property type="match status" value="1"/>
</dbReference>
<dbReference type="Proteomes" id="UP000886611">
    <property type="component" value="Unassembled WGS sequence"/>
</dbReference>
<evidence type="ECO:0000256" key="8">
    <source>
        <dbReference type="ARBA" id="ARBA00023157"/>
    </source>
</evidence>
<dbReference type="Pfam" id="PF18016">
    <property type="entry name" value="SAM_3"/>
    <property type="match status" value="1"/>
</dbReference>
<dbReference type="PROSITE" id="PS50963">
    <property type="entry name" value="LINK_2"/>
    <property type="match status" value="1"/>
</dbReference>
<dbReference type="InterPro" id="IPR013761">
    <property type="entry name" value="SAM/pointed_sf"/>
</dbReference>
<dbReference type="InterPro" id="IPR035976">
    <property type="entry name" value="Sushi/SCR/CCP_sf"/>
</dbReference>
<gene>
    <name evidence="19" type="primary">Ubp1</name>
    <name evidence="19" type="ORF">GTO96_0009648</name>
</gene>
<evidence type="ECO:0000256" key="5">
    <source>
        <dbReference type="ARBA" id="ARBA00022729"/>
    </source>
</evidence>
<dbReference type="SMART" id="SM00445">
    <property type="entry name" value="LINK"/>
    <property type="match status" value="1"/>
</dbReference>
<dbReference type="SUPFAM" id="SSF57535">
    <property type="entry name" value="Complement control module/SCR domain"/>
    <property type="match status" value="1"/>
</dbReference>
<evidence type="ECO:0000259" key="18">
    <source>
        <dbReference type="PROSITE" id="PS51968"/>
    </source>
</evidence>
<dbReference type="InterPro" id="IPR000436">
    <property type="entry name" value="Sushi_SCR_CCP_dom"/>
</dbReference>
<evidence type="ECO:0000256" key="3">
    <source>
        <dbReference type="ARBA" id="ARBA00022553"/>
    </source>
</evidence>
<dbReference type="FunFam" id="2.10.70.10:FF:000050">
    <property type="entry name" value="sushi domain-containing protein 5"/>
    <property type="match status" value="1"/>
</dbReference>
<dbReference type="SUPFAM" id="SSF47769">
    <property type="entry name" value="SAM/Pointed domain"/>
    <property type="match status" value="1"/>
</dbReference>
<evidence type="ECO:0000256" key="12">
    <source>
        <dbReference type="PROSITE-ProRule" id="PRU00302"/>
    </source>
</evidence>
<keyword evidence="15" id="KW-1133">Transmembrane helix</keyword>
<evidence type="ECO:0000313" key="19">
    <source>
        <dbReference type="EMBL" id="KAG2465064.1"/>
    </source>
</evidence>
<dbReference type="FunFam" id="3.10.100.10:FF:000058">
    <property type="entry name" value="Sushi domain-containing protein 5"/>
    <property type="match status" value="1"/>
</dbReference>
<feature type="region of interest" description="Disordered" evidence="14">
    <location>
        <begin position="238"/>
        <end position="266"/>
    </location>
</feature>
<feature type="domain" description="Link" evidence="17">
    <location>
        <begin position="524"/>
        <end position="619"/>
    </location>
</feature>
<dbReference type="Pfam" id="PF00193">
    <property type="entry name" value="Xlink"/>
    <property type="match status" value="1"/>
</dbReference>
<keyword evidence="20" id="KW-1185">Reference proteome</keyword>
<dbReference type="InterPro" id="IPR041418">
    <property type="entry name" value="SAM_3"/>
</dbReference>
<reference evidence="19 20" key="1">
    <citation type="journal article" date="2021" name="Cell">
        <title>Tracing the genetic footprints of vertebrate landing in non-teleost ray-finned fishes.</title>
        <authorList>
            <person name="Bi X."/>
            <person name="Wang K."/>
            <person name="Yang L."/>
            <person name="Pan H."/>
            <person name="Jiang H."/>
            <person name="Wei Q."/>
            <person name="Fang M."/>
            <person name="Yu H."/>
            <person name="Zhu C."/>
            <person name="Cai Y."/>
            <person name="He Y."/>
            <person name="Gan X."/>
            <person name="Zeng H."/>
            <person name="Yu D."/>
            <person name="Zhu Y."/>
            <person name="Jiang H."/>
            <person name="Qiu Q."/>
            <person name="Yang H."/>
            <person name="Zhang Y.E."/>
            <person name="Wang W."/>
            <person name="Zhu M."/>
            <person name="He S."/>
            <person name="Zhang G."/>
        </authorList>
    </citation>
    <scope>NUCLEOTIDE SEQUENCE [LARGE SCALE GENOMIC DNA]</scope>
    <source>
        <strain evidence="19">Bchr_013</strain>
    </source>
</reference>
<dbReference type="CDD" id="cd09537">
    <property type="entry name" value="SAM_CP2-like"/>
    <property type="match status" value="1"/>
</dbReference>
<feature type="transmembrane region" description="Helical" evidence="15">
    <location>
        <begin position="956"/>
        <end position="976"/>
    </location>
</feature>